<dbReference type="Pfam" id="PF00496">
    <property type="entry name" value="SBP_bac_5"/>
    <property type="match status" value="1"/>
</dbReference>
<dbReference type="KEGG" id="crf:FRC0190_01766"/>
<dbReference type="GO" id="GO:1904680">
    <property type="term" value="F:peptide transmembrane transporter activity"/>
    <property type="evidence" value="ECO:0007669"/>
    <property type="project" value="TreeGrafter"/>
</dbReference>
<dbReference type="EMBL" id="LR738855">
    <property type="protein sequence ID" value="VZH85828.1"/>
    <property type="molecule type" value="Genomic_DNA"/>
</dbReference>
<protein>
    <submittedName>
        <fullName evidence="4">Peptide ABC transporter substrate-binding protein</fullName>
    </submittedName>
</protein>
<evidence type="ECO:0000259" key="3">
    <source>
        <dbReference type="Pfam" id="PF00496"/>
    </source>
</evidence>
<feature type="domain" description="Solute-binding protein family 5" evidence="3">
    <location>
        <begin position="83"/>
        <end position="414"/>
    </location>
</feature>
<dbReference type="RefSeq" id="WP_155873672.1">
    <property type="nucleotide sequence ID" value="NZ_CP168248.1"/>
</dbReference>
<accession>A0A6I8MHV3</accession>
<proteinExistence type="predicted"/>
<dbReference type="GO" id="GO:0042597">
    <property type="term" value="C:periplasmic space"/>
    <property type="evidence" value="ECO:0007669"/>
    <property type="project" value="UniProtKB-ARBA"/>
</dbReference>
<name>A0A6I8MHV3_9CORY</name>
<evidence type="ECO:0000313" key="5">
    <source>
        <dbReference type="Proteomes" id="UP000423525"/>
    </source>
</evidence>
<keyword evidence="1 2" id="KW-0732">Signal</keyword>
<gene>
    <name evidence="4" type="ORF">FRC0190_01766</name>
</gene>
<dbReference type="AlphaFoldDB" id="A0A6I8MHV3"/>
<evidence type="ECO:0000256" key="1">
    <source>
        <dbReference type="ARBA" id="ARBA00022729"/>
    </source>
</evidence>
<feature type="signal peptide" evidence="2">
    <location>
        <begin position="1"/>
        <end position="25"/>
    </location>
</feature>
<organism evidence="4 5">
    <name type="scientific">Corynebacterium rouxii</name>
    <dbReference type="NCBI Taxonomy" id="2719119"/>
    <lineage>
        <taxon>Bacteria</taxon>
        <taxon>Bacillati</taxon>
        <taxon>Actinomycetota</taxon>
        <taxon>Actinomycetes</taxon>
        <taxon>Mycobacteriales</taxon>
        <taxon>Corynebacteriaceae</taxon>
        <taxon>Corynebacterium</taxon>
    </lineage>
</organism>
<dbReference type="GO" id="GO:0015833">
    <property type="term" value="P:peptide transport"/>
    <property type="evidence" value="ECO:0007669"/>
    <property type="project" value="TreeGrafter"/>
</dbReference>
<sequence>MTSFSRSAVATLALAGIVGLSGCSAGSTSSQALHISTSAKAVSLGLTAPPASLDFTTVSGAAIPQALMGNVYEGLVRIQQDGTIIPWLAQSWTVSPDGKEYVFRLRDGVTFSNGDAFTAETAKFSIDAVKSDAWTNGLKKQMAKVESTEAVDPHTLKVTLKARSNTWLWSMGTLVGAMMTPNGVSDLATKPVGTGPYVVDKWAVGTSLSLAARPDYWGEQTRNDRVVFRYFGDAIALTNAVRSGDIDAAIGLQNPELLESITSRGDLKVHVGSTNGEVVLSMNNNRAPFNDVRVRQAVMYGVNRQDIINTTWEGYGTDTGGQPVPPTDPWYQEMNRYPYDLEKARELMREAGAVGTPITISVPSLPYANSASEIVLSQLRDIGFDVRLESTEFPSVWLSKVYKAKDYDMSVVAHVEARDIPNLFGNPDYYLGFDDQQVRDLLAQADSGDADTYVATMKKVVNRIMDQAGADTLFNLPNIVVTQPDISGVPTNLVADGLVVANISRSKD</sequence>
<evidence type="ECO:0000256" key="2">
    <source>
        <dbReference type="SAM" id="SignalP"/>
    </source>
</evidence>
<dbReference type="InterPro" id="IPR000914">
    <property type="entry name" value="SBP_5_dom"/>
</dbReference>
<dbReference type="CDD" id="cd08494">
    <property type="entry name" value="PBP2_NikA_DppA_OppA_like_6"/>
    <property type="match status" value="1"/>
</dbReference>
<dbReference type="Proteomes" id="UP000423525">
    <property type="component" value="Chromosome"/>
</dbReference>
<dbReference type="PIRSF" id="PIRSF002741">
    <property type="entry name" value="MppA"/>
    <property type="match status" value="1"/>
</dbReference>
<reference evidence="4 5" key="1">
    <citation type="submission" date="2019-11" db="EMBL/GenBank/DDBJ databases">
        <authorList>
            <person name="Brisse S."/>
        </authorList>
    </citation>
    <scope>NUCLEOTIDE SEQUENCE [LARGE SCALE GENOMIC DNA]</scope>
    <source>
        <strain evidence="4">FRC0190</strain>
    </source>
</reference>
<dbReference type="SUPFAM" id="SSF53850">
    <property type="entry name" value="Periplasmic binding protein-like II"/>
    <property type="match status" value="1"/>
</dbReference>
<feature type="chain" id="PRO_5038919292" evidence="2">
    <location>
        <begin position="26"/>
        <end position="508"/>
    </location>
</feature>
<dbReference type="Gene3D" id="3.40.190.10">
    <property type="entry name" value="Periplasmic binding protein-like II"/>
    <property type="match status" value="1"/>
</dbReference>
<dbReference type="PANTHER" id="PTHR30290">
    <property type="entry name" value="PERIPLASMIC BINDING COMPONENT OF ABC TRANSPORTER"/>
    <property type="match status" value="1"/>
</dbReference>
<dbReference type="InterPro" id="IPR039424">
    <property type="entry name" value="SBP_5"/>
</dbReference>
<dbReference type="InterPro" id="IPR030678">
    <property type="entry name" value="Peptide/Ni-bd"/>
</dbReference>
<evidence type="ECO:0000313" key="4">
    <source>
        <dbReference type="EMBL" id="VZH85828.1"/>
    </source>
</evidence>
<dbReference type="GO" id="GO:0043190">
    <property type="term" value="C:ATP-binding cassette (ABC) transporter complex"/>
    <property type="evidence" value="ECO:0007669"/>
    <property type="project" value="InterPro"/>
</dbReference>
<dbReference type="PROSITE" id="PS51257">
    <property type="entry name" value="PROKAR_LIPOPROTEIN"/>
    <property type="match status" value="1"/>
</dbReference>
<dbReference type="PANTHER" id="PTHR30290:SF38">
    <property type="entry name" value="D,D-DIPEPTIDE-BINDING PERIPLASMIC PROTEIN DDPA-RELATED"/>
    <property type="match status" value="1"/>
</dbReference>
<dbReference type="Gene3D" id="3.10.105.10">
    <property type="entry name" value="Dipeptide-binding Protein, Domain 3"/>
    <property type="match status" value="1"/>
</dbReference>